<evidence type="ECO:0000313" key="3">
    <source>
        <dbReference type="EMBL" id="TRY70517.1"/>
    </source>
</evidence>
<comment type="caution">
    <text evidence="3">The sequence shown here is derived from an EMBL/GenBank/DDBJ whole genome shotgun (WGS) entry which is preliminary data.</text>
</comment>
<feature type="compositionally biased region" description="Polar residues" evidence="2">
    <location>
        <begin position="469"/>
        <end position="478"/>
    </location>
</feature>
<dbReference type="InterPro" id="IPR049813">
    <property type="entry name" value="Elp-1-like_TD"/>
</dbReference>
<dbReference type="InterPro" id="IPR031601">
    <property type="entry name" value="CCD48"/>
</dbReference>
<feature type="compositionally biased region" description="Polar residues" evidence="2">
    <location>
        <begin position="501"/>
        <end position="524"/>
    </location>
</feature>
<sequence>MARSEPGSLAARSDLKNKLTFFRRKSRRKASQAESVGEVTIEIEDDSKSGLPAPSKASPSVDCESGPSSTSPTLTMSPMSSPIAQGSTTSHSPHTQAGDGSYRHSPQSQTKTDEANSTISIKTEETKPDPMPRFDPENANQRSLVAIATTSDPGTIPTPSPKPKVVMRKPRSSPQSSDSLKFQREKFKRYSISRFQARNSNNEAGKLLKLALDRHFDEKLDVAAQFAPDLDNYVSEVFLQLDYHHCGTISKEDFETLCEVLQITISPPASYRNSGIEWLSSYRPRANSPISPIRVDKLSEVKYSHSNGKKSNLPAEPSPNFLFTIGPRPFWELWPQKKRKKKRFTIDEFKKCLLEQWAKSMGYPLSKVSSALPVSPSHSSQEKPPSPSSSSSPDAIETIEDRNGHHVNGGSQVHHHMNLNETRTRRLMRSVVRVTKRYQMLDKISKRLQRQWSDEHVTDQKAPMANGVNGMSQNNNIQAKPCPVHQTSSPSSPTVIDRSRTNGTRHNPNRQGSTLAPSTVSHGTSCSSHCYTNGVALQRVKSRQSWRNSRSGGGARVVNLEKQVLHQQEEIRTLRDVIEDLRSSLQLSDAQNLALQVLLRKMAKAEIQLPLASDDTFRSQMNESEKQLENLVKELKEMSQIRYPRLSTSNKISPVAHNTGTGTSSSGSVNPESFLLEDELDQTSQALGGAQNELKAAQQELRHTAIRLQEKESELKDNSMDLNDAYKALEKAQQELNKMRLELEEAQVQVEVTKHEMCETQEELLLTRCQVRNSDAQLRDTEKRLSQLNQNRMKLMTTTRATMFKDPDSQAANVRSSCIVLQIKPIQKAICAATKTMKNWST</sequence>
<evidence type="ECO:0000256" key="2">
    <source>
        <dbReference type="SAM" id="MobiDB-lite"/>
    </source>
</evidence>
<proteinExistence type="predicted"/>
<dbReference type="Proteomes" id="UP000318571">
    <property type="component" value="Chromosome 9"/>
</dbReference>
<protein>
    <recommendedName>
        <fullName evidence="5">EF-hand domain-containing protein</fullName>
    </recommendedName>
</protein>
<dbReference type="AlphaFoldDB" id="A0A553NYK4"/>
<feature type="compositionally biased region" description="Polar residues" evidence="2">
    <location>
        <begin position="138"/>
        <end position="153"/>
    </location>
</feature>
<feature type="region of interest" description="Disordered" evidence="2">
    <location>
        <begin position="452"/>
        <end position="524"/>
    </location>
</feature>
<reference evidence="3 4" key="1">
    <citation type="journal article" date="2018" name="Nat. Ecol. Evol.">
        <title>Genomic signatures of mitonuclear coevolution across populations of Tigriopus californicus.</title>
        <authorList>
            <person name="Barreto F.S."/>
            <person name="Watson E.T."/>
            <person name="Lima T.G."/>
            <person name="Willett C.S."/>
            <person name="Edmands S."/>
            <person name="Li W."/>
            <person name="Burton R.S."/>
        </authorList>
    </citation>
    <scope>NUCLEOTIDE SEQUENCE [LARGE SCALE GENOMIC DNA]</scope>
    <source>
        <strain evidence="3 4">San Diego</strain>
    </source>
</reference>
<dbReference type="Pfam" id="PF15799">
    <property type="entry name" value="CCD48"/>
    <property type="match status" value="1"/>
</dbReference>
<name>A0A553NYK4_TIGCA</name>
<dbReference type="CDD" id="cd21931">
    <property type="entry name" value="TD_EMAP-like"/>
    <property type="match status" value="1"/>
</dbReference>
<feature type="compositionally biased region" description="Polar residues" evidence="2">
    <location>
        <begin position="485"/>
        <end position="494"/>
    </location>
</feature>
<organism evidence="3 4">
    <name type="scientific">Tigriopus californicus</name>
    <name type="common">Marine copepod</name>
    <dbReference type="NCBI Taxonomy" id="6832"/>
    <lineage>
        <taxon>Eukaryota</taxon>
        <taxon>Metazoa</taxon>
        <taxon>Ecdysozoa</taxon>
        <taxon>Arthropoda</taxon>
        <taxon>Crustacea</taxon>
        <taxon>Multicrustacea</taxon>
        <taxon>Hexanauplia</taxon>
        <taxon>Copepoda</taxon>
        <taxon>Harpacticoida</taxon>
        <taxon>Harpacticidae</taxon>
        <taxon>Tigriopus</taxon>
    </lineage>
</organism>
<evidence type="ECO:0008006" key="5">
    <source>
        <dbReference type="Google" id="ProtNLM"/>
    </source>
</evidence>
<feature type="compositionally biased region" description="Basic and acidic residues" evidence="2">
    <location>
        <begin position="122"/>
        <end position="136"/>
    </location>
</feature>
<gene>
    <name evidence="3" type="ORF">TCAL_15041</name>
</gene>
<feature type="coiled-coil region" evidence="1">
    <location>
        <begin position="680"/>
        <end position="798"/>
    </location>
</feature>
<evidence type="ECO:0000256" key="1">
    <source>
        <dbReference type="SAM" id="Coils"/>
    </source>
</evidence>
<keyword evidence="1" id="KW-0175">Coiled coil</keyword>
<dbReference type="EMBL" id="VCGU01000009">
    <property type="protein sequence ID" value="TRY70517.1"/>
    <property type="molecule type" value="Genomic_DNA"/>
</dbReference>
<feature type="compositionally biased region" description="Low complexity" evidence="2">
    <location>
        <begin position="369"/>
        <end position="393"/>
    </location>
</feature>
<feature type="compositionally biased region" description="Polar residues" evidence="2">
    <location>
        <begin position="83"/>
        <end position="95"/>
    </location>
</feature>
<feature type="compositionally biased region" description="Polar residues" evidence="2">
    <location>
        <begin position="104"/>
        <end position="121"/>
    </location>
</feature>
<feature type="compositionally biased region" description="Low complexity" evidence="2">
    <location>
        <begin position="65"/>
        <end position="82"/>
    </location>
</feature>
<keyword evidence="4" id="KW-1185">Reference proteome</keyword>
<feature type="region of interest" description="Disordered" evidence="2">
    <location>
        <begin position="369"/>
        <end position="424"/>
    </location>
</feature>
<accession>A0A553NYK4</accession>
<feature type="region of interest" description="Disordered" evidence="2">
    <location>
        <begin position="24"/>
        <end position="180"/>
    </location>
</feature>
<evidence type="ECO:0000313" key="4">
    <source>
        <dbReference type="Proteomes" id="UP000318571"/>
    </source>
</evidence>
<feature type="coiled-coil region" evidence="1">
    <location>
        <begin position="614"/>
        <end position="641"/>
    </location>
</feature>